<dbReference type="GO" id="GO:0005786">
    <property type="term" value="C:signal recognition particle, endoplasmic reticulum targeting"/>
    <property type="evidence" value="ECO:0007669"/>
    <property type="project" value="UniProtKB-KW"/>
</dbReference>
<organism evidence="8 9">
    <name type="scientific">Steinernema carpocapsae</name>
    <name type="common">Entomopathogenic nematode</name>
    <dbReference type="NCBI Taxonomy" id="34508"/>
    <lineage>
        <taxon>Eukaryota</taxon>
        <taxon>Metazoa</taxon>
        <taxon>Ecdysozoa</taxon>
        <taxon>Nematoda</taxon>
        <taxon>Chromadorea</taxon>
        <taxon>Rhabditida</taxon>
        <taxon>Tylenchina</taxon>
        <taxon>Panagrolaimomorpha</taxon>
        <taxon>Strongyloidoidea</taxon>
        <taxon>Steinernematidae</taxon>
        <taxon>Steinernema</taxon>
    </lineage>
</organism>
<evidence type="ECO:0000256" key="6">
    <source>
        <dbReference type="ARBA" id="ARBA00045518"/>
    </source>
</evidence>
<dbReference type="InterPro" id="IPR036521">
    <property type="entry name" value="SRP19-like_sf"/>
</dbReference>
<feature type="region of interest" description="Disordered" evidence="7">
    <location>
        <begin position="132"/>
        <end position="153"/>
    </location>
</feature>
<dbReference type="Pfam" id="PF01922">
    <property type="entry name" value="SRP19"/>
    <property type="match status" value="1"/>
</dbReference>
<accession>A0A4U5PFK2</accession>
<sequence length="153" mass="17446">MPDLSNGSAKCRRAQKMTSPYAAKPHSDEMKWVCFYPNFINKKCKAVEGRRVNLDIAIENPTPQEIFDILSHAGLKCRLEKKKTHPRDPNREPHFQGRVRVQLKNDDGSPCNEKFTNRQSLMKYACEMIPMLKTRQGGSSNSQPAASGKKKKR</sequence>
<evidence type="ECO:0000313" key="8">
    <source>
        <dbReference type="EMBL" id="TKR95322.1"/>
    </source>
</evidence>
<dbReference type="AlphaFoldDB" id="A0A4U5PFK2"/>
<dbReference type="STRING" id="34508.A0A4U5PFK2"/>
<feature type="compositionally biased region" description="Polar residues" evidence="7">
    <location>
        <begin position="136"/>
        <end position="145"/>
    </location>
</feature>
<comment type="similarity">
    <text evidence="2">Belongs to the SRP19 family.</text>
</comment>
<evidence type="ECO:0008006" key="10">
    <source>
        <dbReference type="Google" id="ProtNLM"/>
    </source>
</evidence>
<evidence type="ECO:0000256" key="5">
    <source>
        <dbReference type="ARBA" id="ARBA00023274"/>
    </source>
</evidence>
<comment type="function">
    <text evidence="6">Component of the signal recognition particle (SRP) complex, a ribonucleoprotein complex that mediates the cotranslational targeting of secretory and membrane proteins to the endoplasmic reticulum (ER). Binds directly to 7SL RNA. Mediates binding of SRP54 to the SRP complex.</text>
</comment>
<comment type="caution">
    <text evidence="8">The sequence shown here is derived from an EMBL/GenBank/DDBJ whole genome shotgun (WGS) entry which is preliminary data.</text>
</comment>
<dbReference type="EMBL" id="AZBU02000002">
    <property type="protein sequence ID" value="TKR95322.1"/>
    <property type="molecule type" value="Genomic_DNA"/>
</dbReference>
<keyword evidence="4" id="KW-0733">Signal recognition particle</keyword>
<dbReference type="InterPro" id="IPR002778">
    <property type="entry name" value="Signal_recog_particle_SRP19"/>
</dbReference>
<dbReference type="PANTHER" id="PTHR17453:SF0">
    <property type="entry name" value="SIGNAL RECOGNITION PARTICLE 19 KDA PROTEIN"/>
    <property type="match status" value="1"/>
</dbReference>
<dbReference type="GO" id="GO:0008312">
    <property type="term" value="F:7S RNA binding"/>
    <property type="evidence" value="ECO:0007669"/>
    <property type="project" value="InterPro"/>
</dbReference>
<evidence type="ECO:0000256" key="7">
    <source>
        <dbReference type="SAM" id="MobiDB-lite"/>
    </source>
</evidence>
<dbReference type="PANTHER" id="PTHR17453">
    <property type="entry name" value="SIGNAL RECOGNITION PARTICLE 19 KD PROTEIN"/>
    <property type="match status" value="1"/>
</dbReference>
<evidence type="ECO:0000256" key="1">
    <source>
        <dbReference type="ARBA" id="ARBA00004496"/>
    </source>
</evidence>
<dbReference type="SUPFAM" id="SSF69695">
    <property type="entry name" value="SRP19"/>
    <property type="match status" value="1"/>
</dbReference>
<evidence type="ECO:0000256" key="4">
    <source>
        <dbReference type="ARBA" id="ARBA00023135"/>
    </source>
</evidence>
<dbReference type="GO" id="GO:0006617">
    <property type="term" value="P:SRP-dependent cotranslational protein targeting to membrane, signal sequence recognition"/>
    <property type="evidence" value="ECO:0007669"/>
    <property type="project" value="TreeGrafter"/>
</dbReference>
<proteinExistence type="inferred from homology"/>
<dbReference type="Gene3D" id="3.30.56.30">
    <property type="entry name" value="Signal recognition particle, SRP19-like subunit"/>
    <property type="match status" value="1"/>
</dbReference>
<comment type="subcellular location">
    <subcellularLocation>
        <location evidence="1">Cytoplasm</location>
    </subcellularLocation>
</comment>
<keyword evidence="9" id="KW-1185">Reference proteome</keyword>
<evidence type="ECO:0000256" key="3">
    <source>
        <dbReference type="ARBA" id="ARBA00022490"/>
    </source>
</evidence>
<feature type="region of interest" description="Disordered" evidence="7">
    <location>
        <begin position="1"/>
        <end position="22"/>
    </location>
</feature>
<name>A0A4U5PFK2_STECR</name>
<keyword evidence="3" id="KW-0963">Cytoplasm</keyword>
<evidence type="ECO:0000313" key="9">
    <source>
        <dbReference type="Proteomes" id="UP000298663"/>
    </source>
</evidence>
<gene>
    <name evidence="8" type="ORF">L596_009507</name>
</gene>
<dbReference type="OrthoDB" id="2190947at2759"/>
<reference evidence="8 9" key="2">
    <citation type="journal article" date="2019" name="G3 (Bethesda)">
        <title>Hybrid Assembly of the Genome of the Entomopathogenic Nematode Steinernema carpocapsae Identifies the X-Chromosome.</title>
        <authorList>
            <person name="Serra L."/>
            <person name="Macchietto M."/>
            <person name="Macias-Munoz A."/>
            <person name="McGill C.J."/>
            <person name="Rodriguez I.M."/>
            <person name="Rodriguez B."/>
            <person name="Murad R."/>
            <person name="Mortazavi A."/>
        </authorList>
    </citation>
    <scope>NUCLEOTIDE SEQUENCE [LARGE SCALE GENOMIC DNA]</scope>
    <source>
        <strain evidence="8 9">ALL</strain>
    </source>
</reference>
<dbReference type="Proteomes" id="UP000298663">
    <property type="component" value="Unassembled WGS sequence"/>
</dbReference>
<keyword evidence="5" id="KW-0687">Ribonucleoprotein</keyword>
<protein>
    <recommendedName>
        <fullName evidence="10">Signal recognition particle 19 kDa protein</fullName>
    </recommendedName>
</protein>
<reference evidence="8 9" key="1">
    <citation type="journal article" date="2015" name="Genome Biol.">
        <title>Comparative genomics of Steinernema reveals deeply conserved gene regulatory networks.</title>
        <authorList>
            <person name="Dillman A.R."/>
            <person name="Macchietto M."/>
            <person name="Porter C.F."/>
            <person name="Rogers A."/>
            <person name="Williams B."/>
            <person name="Antoshechkin I."/>
            <person name="Lee M.M."/>
            <person name="Goodwin Z."/>
            <person name="Lu X."/>
            <person name="Lewis E.E."/>
            <person name="Goodrich-Blair H."/>
            <person name="Stock S.P."/>
            <person name="Adams B.J."/>
            <person name="Sternberg P.W."/>
            <person name="Mortazavi A."/>
        </authorList>
    </citation>
    <scope>NUCLEOTIDE SEQUENCE [LARGE SCALE GENOMIC DNA]</scope>
    <source>
        <strain evidence="8 9">ALL</strain>
    </source>
</reference>
<evidence type="ECO:0000256" key="2">
    <source>
        <dbReference type="ARBA" id="ARBA00008910"/>
    </source>
</evidence>